<comment type="caution">
    <text evidence="1">The sequence shown here is derived from an EMBL/GenBank/DDBJ whole genome shotgun (WGS) entry which is preliminary data.</text>
</comment>
<accession>A0ABW4FTG6</accession>
<organism evidence="1 2">
    <name type="scientific">Pseudonocardia aurantiaca</name>
    <dbReference type="NCBI Taxonomy" id="75290"/>
    <lineage>
        <taxon>Bacteria</taxon>
        <taxon>Bacillati</taxon>
        <taxon>Actinomycetota</taxon>
        <taxon>Actinomycetes</taxon>
        <taxon>Pseudonocardiales</taxon>
        <taxon>Pseudonocardiaceae</taxon>
        <taxon>Pseudonocardia</taxon>
    </lineage>
</organism>
<evidence type="ECO:0000313" key="1">
    <source>
        <dbReference type="EMBL" id="MFD1533755.1"/>
    </source>
</evidence>
<dbReference type="EMBL" id="JBHUCP010000026">
    <property type="protein sequence ID" value="MFD1533755.1"/>
    <property type="molecule type" value="Genomic_DNA"/>
</dbReference>
<name>A0ABW4FTG6_9PSEU</name>
<keyword evidence="2" id="KW-1185">Reference proteome</keyword>
<proteinExistence type="predicted"/>
<evidence type="ECO:0000313" key="2">
    <source>
        <dbReference type="Proteomes" id="UP001597145"/>
    </source>
</evidence>
<dbReference type="Proteomes" id="UP001597145">
    <property type="component" value="Unassembled WGS sequence"/>
</dbReference>
<gene>
    <name evidence="1" type="ORF">ACFSCY_30500</name>
</gene>
<protein>
    <submittedName>
        <fullName evidence="1">Uncharacterized protein</fullName>
    </submittedName>
</protein>
<sequence>MTPDQWNGVAHLLAGMPGAVARLSAEHRDGGHGRCRACTTPGQGTPRDPWPCSMAKLAQAARRIAADPGPP</sequence>
<reference evidence="2" key="1">
    <citation type="journal article" date="2019" name="Int. J. Syst. Evol. Microbiol.">
        <title>The Global Catalogue of Microorganisms (GCM) 10K type strain sequencing project: providing services to taxonomists for standard genome sequencing and annotation.</title>
        <authorList>
            <consortium name="The Broad Institute Genomics Platform"/>
            <consortium name="The Broad Institute Genome Sequencing Center for Infectious Disease"/>
            <person name="Wu L."/>
            <person name="Ma J."/>
        </authorList>
    </citation>
    <scope>NUCLEOTIDE SEQUENCE [LARGE SCALE GENOMIC DNA]</scope>
    <source>
        <strain evidence="2">JCM 12165</strain>
    </source>
</reference>
<dbReference type="RefSeq" id="WP_343979198.1">
    <property type="nucleotide sequence ID" value="NZ_BAAAJG010000011.1"/>
</dbReference>